<evidence type="ECO:0000313" key="2">
    <source>
        <dbReference type="EMBL" id="MBB6408399.1"/>
    </source>
</evidence>
<sequence>MARIVVSEFISIDGVMEAPGGEPGYRHTNWVGKRHEAGQIEYKFQEVLDHEALLIGRVTYESFADAWPTYKGAFADRMNSMPKYVVSTTVKTPAWNNTTVLQGEPMAAIRKLKQDLKGDIVVGGSRTLVNALRQHDLVDEYRLMVFPVILGSGAQLFDRTEDATDLRLVDTRSFANGAVVLTYRVERSSP</sequence>
<reference evidence="2 3" key="1">
    <citation type="submission" date="2020-08" db="EMBL/GenBank/DDBJ databases">
        <title>Genomic Encyclopedia of Type Strains, Phase IV (KMG-IV): sequencing the most valuable type-strain genomes for metagenomic binning, comparative biology and taxonomic classification.</title>
        <authorList>
            <person name="Goeker M."/>
        </authorList>
    </citation>
    <scope>NUCLEOTIDE SEQUENCE [LARGE SCALE GENOMIC DNA]</scope>
    <source>
        <strain evidence="2 3">DSM 100039</strain>
    </source>
</reference>
<comment type="caution">
    <text evidence="2">The sequence shown here is derived from an EMBL/GenBank/DDBJ whole genome shotgun (WGS) entry which is preliminary data.</text>
</comment>
<name>A0A841PEN8_9HYPH</name>
<gene>
    <name evidence="2" type="ORF">HNQ71_001043</name>
</gene>
<keyword evidence="3" id="KW-1185">Reference proteome</keyword>
<dbReference type="AlphaFoldDB" id="A0A841PEN8"/>
<dbReference type="Pfam" id="PF01872">
    <property type="entry name" value="RibD_C"/>
    <property type="match status" value="1"/>
</dbReference>
<evidence type="ECO:0000313" key="3">
    <source>
        <dbReference type="Proteomes" id="UP000556329"/>
    </source>
</evidence>
<accession>A0A841PEN8</accession>
<dbReference type="EMBL" id="JACHEF010000001">
    <property type="protein sequence ID" value="MBB6408399.1"/>
    <property type="molecule type" value="Genomic_DNA"/>
</dbReference>
<dbReference type="PANTHER" id="PTHR38011">
    <property type="entry name" value="DIHYDROFOLATE REDUCTASE FAMILY PROTEIN (AFU_ORTHOLOGUE AFUA_8G06820)"/>
    <property type="match status" value="1"/>
</dbReference>
<dbReference type="SUPFAM" id="SSF53597">
    <property type="entry name" value="Dihydrofolate reductase-like"/>
    <property type="match status" value="1"/>
</dbReference>
<dbReference type="InterPro" id="IPR002734">
    <property type="entry name" value="RibDG_C"/>
</dbReference>
<dbReference type="InterPro" id="IPR024072">
    <property type="entry name" value="DHFR-like_dom_sf"/>
</dbReference>
<dbReference type="GO" id="GO:0008703">
    <property type="term" value="F:5-amino-6-(5-phosphoribosylamino)uracil reductase activity"/>
    <property type="evidence" value="ECO:0007669"/>
    <property type="project" value="InterPro"/>
</dbReference>
<dbReference type="RefSeq" id="WP_184871466.1">
    <property type="nucleotide sequence ID" value="NZ_JACHEF010000001.1"/>
</dbReference>
<dbReference type="InterPro" id="IPR050765">
    <property type="entry name" value="Riboflavin_Biosynth_HTPR"/>
</dbReference>
<protein>
    <submittedName>
        <fullName evidence="2">Dihydrofolate reductase</fullName>
    </submittedName>
</protein>
<dbReference type="PANTHER" id="PTHR38011:SF11">
    <property type="entry name" value="2,5-DIAMINO-6-RIBOSYLAMINO-4(3H)-PYRIMIDINONE 5'-PHOSPHATE REDUCTASE"/>
    <property type="match status" value="1"/>
</dbReference>
<evidence type="ECO:0000259" key="1">
    <source>
        <dbReference type="Pfam" id="PF01872"/>
    </source>
</evidence>
<organism evidence="2 3">
    <name type="scientific">Mesorhizobium sangaii</name>
    <dbReference type="NCBI Taxonomy" id="505389"/>
    <lineage>
        <taxon>Bacteria</taxon>
        <taxon>Pseudomonadati</taxon>
        <taxon>Pseudomonadota</taxon>
        <taxon>Alphaproteobacteria</taxon>
        <taxon>Hyphomicrobiales</taxon>
        <taxon>Phyllobacteriaceae</taxon>
        <taxon>Mesorhizobium</taxon>
    </lineage>
</organism>
<feature type="domain" description="Bacterial bifunctional deaminase-reductase C-terminal" evidence="1">
    <location>
        <begin position="4"/>
        <end position="179"/>
    </location>
</feature>
<dbReference type="Gene3D" id="3.40.430.10">
    <property type="entry name" value="Dihydrofolate Reductase, subunit A"/>
    <property type="match status" value="1"/>
</dbReference>
<dbReference type="GO" id="GO:0009231">
    <property type="term" value="P:riboflavin biosynthetic process"/>
    <property type="evidence" value="ECO:0007669"/>
    <property type="project" value="InterPro"/>
</dbReference>
<proteinExistence type="predicted"/>
<dbReference type="Proteomes" id="UP000556329">
    <property type="component" value="Unassembled WGS sequence"/>
</dbReference>